<keyword evidence="2" id="KW-1185">Reference proteome</keyword>
<dbReference type="AlphaFoldDB" id="A0A9D4M247"/>
<protein>
    <submittedName>
        <fullName evidence="1">Uncharacterized protein</fullName>
    </submittedName>
</protein>
<gene>
    <name evidence="1" type="ORF">DPMN_032636</name>
</gene>
<comment type="caution">
    <text evidence="1">The sequence shown here is derived from an EMBL/GenBank/DDBJ whole genome shotgun (WGS) entry which is preliminary data.</text>
</comment>
<evidence type="ECO:0000313" key="1">
    <source>
        <dbReference type="EMBL" id="KAH3869467.1"/>
    </source>
</evidence>
<name>A0A9D4M247_DREPO</name>
<proteinExistence type="predicted"/>
<accession>A0A9D4M247</accession>
<dbReference type="EMBL" id="JAIWYP010000002">
    <property type="protein sequence ID" value="KAH3869467.1"/>
    <property type="molecule type" value="Genomic_DNA"/>
</dbReference>
<dbReference type="Proteomes" id="UP000828390">
    <property type="component" value="Unassembled WGS sequence"/>
</dbReference>
<organism evidence="1 2">
    <name type="scientific">Dreissena polymorpha</name>
    <name type="common">Zebra mussel</name>
    <name type="synonym">Mytilus polymorpha</name>
    <dbReference type="NCBI Taxonomy" id="45954"/>
    <lineage>
        <taxon>Eukaryota</taxon>
        <taxon>Metazoa</taxon>
        <taxon>Spiralia</taxon>
        <taxon>Lophotrochozoa</taxon>
        <taxon>Mollusca</taxon>
        <taxon>Bivalvia</taxon>
        <taxon>Autobranchia</taxon>
        <taxon>Heteroconchia</taxon>
        <taxon>Euheterodonta</taxon>
        <taxon>Imparidentia</taxon>
        <taxon>Neoheterodontei</taxon>
        <taxon>Myida</taxon>
        <taxon>Dreissenoidea</taxon>
        <taxon>Dreissenidae</taxon>
        <taxon>Dreissena</taxon>
    </lineage>
</organism>
<sequence length="94" mass="10990">MDQYRPNEGKLCLDDVYPNVCTHIVYVLAKLNGYRLKSLECNNESTDLMCRMYRRRSHNLNVNLNINTHCDNNNNNKYGGICIVKHGREGYNHN</sequence>
<reference evidence="1" key="1">
    <citation type="journal article" date="2019" name="bioRxiv">
        <title>The Genome of the Zebra Mussel, Dreissena polymorpha: A Resource for Invasive Species Research.</title>
        <authorList>
            <person name="McCartney M.A."/>
            <person name="Auch B."/>
            <person name="Kono T."/>
            <person name="Mallez S."/>
            <person name="Zhang Y."/>
            <person name="Obille A."/>
            <person name="Becker A."/>
            <person name="Abrahante J.E."/>
            <person name="Garbe J."/>
            <person name="Badalamenti J.P."/>
            <person name="Herman A."/>
            <person name="Mangelson H."/>
            <person name="Liachko I."/>
            <person name="Sullivan S."/>
            <person name="Sone E.D."/>
            <person name="Koren S."/>
            <person name="Silverstein K.A.T."/>
            <person name="Beckman K.B."/>
            <person name="Gohl D.M."/>
        </authorList>
    </citation>
    <scope>NUCLEOTIDE SEQUENCE</scope>
    <source>
        <strain evidence="1">Duluth1</strain>
        <tissue evidence="1">Whole animal</tissue>
    </source>
</reference>
<evidence type="ECO:0000313" key="2">
    <source>
        <dbReference type="Proteomes" id="UP000828390"/>
    </source>
</evidence>
<reference evidence="1" key="2">
    <citation type="submission" date="2020-11" db="EMBL/GenBank/DDBJ databases">
        <authorList>
            <person name="McCartney M.A."/>
            <person name="Auch B."/>
            <person name="Kono T."/>
            <person name="Mallez S."/>
            <person name="Becker A."/>
            <person name="Gohl D.M."/>
            <person name="Silverstein K.A.T."/>
            <person name="Koren S."/>
            <person name="Bechman K.B."/>
            <person name="Herman A."/>
            <person name="Abrahante J.E."/>
            <person name="Garbe J."/>
        </authorList>
    </citation>
    <scope>NUCLEOTIDE SEQUENCE</scope>
    <source>
        <strain evidence="1">Duluth1</strain>
        <tissue evidence="1">Whole animal</tissue>
    </source>
</reference>